<organism evidence="1 2">
    <name type="scientific">Racocetra persica</name>
    <dbReference type="NCBI Taxonomy" id="160502"/>
    <lineage>
        <taxon>Eukaryota</taxon>
        <taxon>Fungi</taxon>
        <taxon>Fungi incertae sedis</taxon>
        <taxon>Mucoromycota</taxon>
        <taxon>Glomeromycotina</taxon>
        <taxon>Glomeromycetes</taxon>
        <taxon>Diversisporales</taxon>
        <taxon>Gigasporaceae</taxon>
        <taxon>Racocetra</taxon>
    </lineage>
</organism>
<keyword evidence="2" id="KW-1185">Reference proteome</keyword>
<name>A0ACA9S6Q7_9GLOM</name>
<evidence type="ECO:0000313" key="1">
    <source>
        <dbReference type="EMBL" id="CAG8829610.1"/>
    </source>
</evidence>
<accession>A0ACA9S6Q7</accession>
<comment type="caution">
    <text evidence="1">The sequence shown here is derived from an EMBL/GenBank/DDBJ whole genome shotgun (WGS) entry which is preliminary data.</text>
</comment>
<proteinExistence type="predicted"/>
<dbReference type="Proteomes" id="UP000789920">
    <property type="component" value="Unassembled WGS sequence"/>
</dbReference>
<evidence type="ECO:0000313" key="2">
    <source>
        <dbReference type="Proteomes" id="UP000789920"/>
    </source>
</evidence>
<gene>
    <name evidence="1" type="ORF">RPERSI_LOCUS27543</name>
</gene>
<sequence>WLFADLPDDSEDSDKEFVLGDKDYAEDNSDTSEEYVSENSDASVDLNGQDSTTNDDSNLSQFTNSTDHRSARVNGLNNGHNQISNGRKSNSHLLNDILQSNFDSCPPPIPNSQVFALDNELQKLDVPFPIFSEQFTQFHEDSLYLLSFPCFHINFDAIQYKEQEMELKSLAITDRQLTEKQAVAGSQVQSSKALSEAKKMEHKDITDLNRDLRDQAESIHKVLLPIFNRLLNKDEDQLDAVNI</sequence>
<feature type="non-terminal residue" evidence="1">
    <location>
        <position position="1"/>
    </location>
</feature>
<dbReference type="EMBL" id="CAJVQC010097580">
    <property type="protein sequence ID" value="CAG8829610.1"/>
    <property type="molecule type" value="Genomic_DNA"/>
</dbReference>
<reference evidence="1" key="1">
    <citation type="submission" date="2021-06" db="EMBL/GenBank/DDBJ databases">
        <authorList>
            <person name="Kallberg Y."/>
            <person name="Tangrot J."/>
            <person name="Rosling A."/>
        </authorList>
    </citation>
    <scope>NUCLEOTIDE SEQUENCE</scope>
    <source>
        <strain evidence="1">MA461A</strain>
    </source>
</reference>
<protein>
    <submittedName>
        <fullName evidence="1">28237_t:CDS:1</fullName>
    </submittedName>
</protein>
<feature type="non-terminal residue" evidence="1">
    <location>
        <position position="243"/>
    </location>
</feature>